<dbReference type="PANTHER" id="PTHR43283">
    <property type="entry name" value="BETA-LACTAMASE-RELATED"/>
    <property type="match status" value="1"/>
</dbReference>
<keyword evidence="6" id="KW-1185">Reference proteome</keyword>
<feature type="compositionally biased region" description="Basic and acidic residues" evidence="3">
    <location>
        <begin position="221"/>
        <end position="236"/>
    </location>
</feature>
<dbReference type="InterPro" id="IPR012338">
    <property type="entry name" value="Beta-lactam/transpept-like"/>
</dbReference>
<evidence type="ECO:0000313" key="6">
    <source>
        <dbReference type="Proteomes" id="UP001430848"/>
    </source>
</evidence>
<feature type="domain" description="Beta-lactamase-related" evidence="4">
    <location>
        <begin position="20"/>
        <end position="387"/>
    </location>
</feature>
<sequence>MEKLEKILDACVAKGDKTTKDELLGAAFVVVNKDGVIYQGSAGRTAPPLDSPRFSPASFTWIASMTKLATAVAAMQLVERGQVGLDDDVRPLVPALGRLPVLRGFVGADIPFLEENTAPITLRHLLTHTAGLGYASADPDYARWARHAGRAPDEELRGTVGAWETPLKFPPGSGWYYGTAVDWAGQVVEAVSGRTLGGYMAENLFGPLGMGDSTFRRDALPHVRDRTVPSSRRDAGTGELAAGEDPFPALADGDVESGGAGLYTTAADYARLLQALLGSLAGGGEEGALLKRATVEEMVRPQLTDEQRRWLKFLTDLFHDGLAPDFSKDTPLDHGISGVINIKDEPGKRKKGSMMWAGLCNGHWFIDPVSGIGATLFTNILPHPDAAVSRVWDELERAVYGDLLPSLGL</sequence>
<dbReference type="Gene3D" id="3.40.710.10">
    <property type="entry name" value="DD-peptidase/beta-lactamase superfamily"/>
    <property type="match status" value="1"/>
</dbReference>
<dbReference type="Proteomes" id="UP001430848">
    <property type="component" value="Unassembled WGS sequence"/>
</dbReference>
<proteinExistence type="inferred from homology"/>
<evidence type="ECO:0000256" key="1">
    <source>
        <dbReference type="ARBA" id="ARBA00009009"/>
    </source>
</evidence>
<dbReference type="EMBL" id="JAKNSF020000056">
    <property type="protein sequence ID" value="KAK7724640.1"/>
    <property type="molecule type" value="Genomic_DNA"/>
</dbReference>
<organism evidence="5 6">
    <name type="scientific">Diaporthe eres</name>
    <name type="common">Phomopsis oblonga</name>
    <dbReference type="NCBI Taxonomy" id="83184"/>
    <lineage>
        <taxon>Eukaryota</taxon>
        <taxon>Fungi</taxon>
        <taxon>Dikarya</taxon>
        <taxon>Ascomycota</taxon>
        <taxon>Pezizomycotina</taxon>
        <taxon>Sordariomycetes</taxon>
        <taxon>Sordariomycetidae</taxon>
        <taxon>Diaporthales</taxon>
        <taxon>Diaporthaceae</taxon>
        <taxon>Diaporthe</taxon>
        <taxon>Diaporthe eres species complex</taxon>
    </lineage>
</organism>
<keyword evidence="2" id="KW-0378">Hydrolase</keyword>
<evidence type="ECO:0000259" key="4">
    <source>
        <dbReference type="Pfam" id="PF00144"/>
    </source>
</evidence>
<reference evidence="5 6" key="1">
    <citation type="submission" date="2024-02" db="EMBL/GenBank/DDBJ databases">
        <title>De novo assembly and annotation of 12 fungi associated with fruit tree decline syndrome in Ontario, Canada.</title>
        <authorList>
            <person name="Sulman M."/>
            <person name="Ellouze W."/>
            <person name="Ilyukhin E."/>
        </authorList>
    </citation>
    <scope>NUCLEOTIDE SEQUENCE [LARGE SCALE GENOMIC DNA]</scope>
    <source>
        <strain evidence="5 6">M169</strain>
    </source>
</reference>
<evidence type="ECO:0000256" key="2">
    <source>
        <dbReference type="ARBA" id="ARBA00022801"/>
    </source>
</evidence>
<evidence type="ECO:0000313" key="5">
    <source>
        <dbReference type="EMBL" id="KAK7724640.1"/>
    </source>
</evidence>
<comment type="caution">
    <text evidence="5">The sequence shown here is derived from an EMBL/GenBank/DDBJ whole genome shotgun (WGS) entry which is preliminary data.</text>
</comment>
<comment type="similarity">
    <text evidence="1">Belongs to the class-A beta-lactamase family.</text>
</comment>
<dbReference type="InterPro" id="IPR001466">
    <property type="entry name" value="Beta-lactam-related"/>
</dbReference>
<dbReference type="InterPro" id="IPR050789">
    <property type="entry name" value="Diverse_Enzym_Activities"/>
</dbReference>
<dbReference type="SUPFAM" id="SSF56601">
    <property type="entry name" value="beta-lactamase/transpeptidase-like"/>
    <property type="match status" value="1"/>
</dbReference>
<name>A0ABR1P216_DIAER</name>
<feature type="region of interest" description="Disordered" evidence="3">
    <location>
        <begin position="221"/>
        <end position="249"/>
    </location>
</feature>
<evidence type="ECO:0000256" key="3">
    <source>
        <dbReference type="SAM" id="MobiDB-lite"/>
    </source>
</evidence>
<protein>
    <recommendedName>
        <fullName evidence="4">Beta-lactamase-related domain-containing protein</fullName>
    </recommendedName>
</protein>
<dbReference type="PANTHER" id="PTHR43283:SF17">
    <property type="entry name" value="(LOVD), PUTATIVE (AFU_ORTHOLOGUE AFUA_5G00920)-RELATED"/>
    <property type="match status" value="1"/>
</dbReference>
<gene>
    <name evidence="5" type="ORF">SLS63_008620</name>
</gene>
<dbReference type="Pfam" id="PF00144">
    <property type="entry name" value="Beta-lactamase"/>
    <property type="match status" value="1"/>
</dbReference>
<accession>A0ABR1P216</accession>